<protein>
    <submittedName>
        <fullName evidence="1">Uncharacterized protein</fullName>
    </submittedName>
</protein>
<reference evidence="1 2" key="1">
    <citation type="journal article" date="2023" name="Plants (Basel)">
        <title>Bridging the Gap: Combining Genomics and Transcriptomics Approaches to Understand Stylosanthes scabra, an Orphan Legume from the Brazilian Caatinga.</title>
        <authorList>
            <person name="Ferreira-Neto J.R.C."/>
            <person name="da Silva M.D."/>
            <person name="Binneck E."/>
            <person name="de Melo N.F."/>
            <person name="da Silva R.H."/>
            <person name="de Melo A.L.T.M."/>
            <person name="Pandolfi V."/>
            <person name="Bustamante F.O."/>
            <person name="Brasileiro-Vidal A.C."/>
            <person name="Benko-Iseppon A.M."/>
        </authorList>
    </citation>
    <scope>NUCLEOTIDE SEQUENCE [LARGE SCALE GENOMIC DNA]</scope>
    <source>
        <tissue evidence="1">Leaves</tissue>
    </source>
</reference>
<dbReference type="Proteomes" id="UP001341840">
    <property type="component" value="Unassembled WGS sequence"/>
</dbReference>
<organism evidence="1 2">
    <name type="scientific">Stylosanthes scabra</name>
    <dbReference type="NCBI Taxonomy" id="79078"/>
    <lineage>
        <taxon>Eukaryota</taxon>
        <taxon>Viridiplantae</taxon>
        <taxon>Streptophyta</taxon>
        <taxon>Embryophyta</taxon>
        <taxon>Tracheophyta</taxon>
        <taxon>Spermatophyta</taxon>
        <taxon>Magnoliopsida</taxon>
        <taxon>eudicotyledons</taxon>
        <taxon>Gunneridae</taxon>
        <taxon>Pentapetalae</taxon>
        <taxon>rosids</taxon>
        <taxon>fabids</taxon>
        <taxon>Fabales</taxon>
        <taxon>Fabaceae</taxon>
        <taxon>Papilionoideae</taxon>
        <taxon>50 kb inversion clade</taxon>
        <taxon>dalbergioids sensu lato</taxon>
        <taxon>Dalbergieae</taxon>
        <taxon>Pterocarpus clade</taxon>
        <taxon>Stylosanthes</taxon>
    </lineage>
</organism>
<dbReference type="PANTHER" id="PTHR46503:SF1">
    <property type="entry name" value="INTER-ALPHA-TRYPSIN INHIBITOR HEAVY CHAIN-LIKE PROTEIN"/>
    <property type="match status" value="1"/>
</dbReference>
<gene>
    <name evidence="1" type="ORF">PIB30_063944</name>
</gene>
<proteinExistence type="predicted"/>
<dbReference type="EMBL" id="JASCZI010061031">
    <property type="protein sequence ID" value="MED6137324.1"/>
    <property type="molecule type" value="Genomic_DNA"/>
</dbReference>
<keyword evidence="2" id="KW-1185">Reference proteome</keyword>
<dbReference type="PANTHER" id="PTHR46503">
    <property type="entry name" value="INTER-ALPHA-TRYPSIN INHIBITOR HEAVY CHAIN-LIKE PROTEIN"/>
    <property type="match status" value="1"/>
</dbReference>
<name>A0ABU6SME6_9FABA</name>
<accession>A0ABU6SME6</accession>
<evidence type="ECO:0000313" key="1">
    <source>
        <dbReference type="EMBL" id="MED6137324.1"/>
    </source>
</evidence>
<sequence>MCGGLVTWRNLGRRSERIRRSLNELKKENEDGETRRLRAARVGTFDVGWSHGNPGIVDNPDIPSYQPPVHGGYYPSALSPLQMSAIAVEVDCHLDIAFVTMSSVWRVHCVCQRGGAKTEADQHGRTEEDEQDCAKKIVLTRTSHLRRHAALA</sequence>
<evidence type="ECO:0000313" key="2">
    <source>
        <dbReference type="Proteomes" id="UP001341840"/>
    </source>
</evidence>
<comment type="caution">
    <text evidence="1">The sequence shown here is derived from an EMBL/GenBank/DDBJ whole genome shotgun (WGS) entry which is preliminary data.</text>
</comment>